<gene>
    <name evidence="1" type="ORF">HMPREF9436_02700</name>
</gene>
<dbReference type="Proteomes" id="UP000006028">
    <property type="component" value="Unassembled WGS sequence"/>
</dbReference>
<dbReference type="HOGENOM" id="CLU_3216484_0_0_9"/>
<evidence type="ECO:0000313" key="1">
    <source>
        <dbReference type="EMBL" id="EFQ05808.1"/>
    </source>
</evidence>
<dbReference type="EMBL" id="AECU01000200">
    <property type="protein sequence ID" value="EFQ05808.1"/>
    <property type="molecule type" value="Genomic_DNA"/>
</dbReference>
<dbReference type="RefSeq" id="WP_005945067.1">
    <property type="nucleotide sequence ID" value="NZ_GL538343.1"/>
</dbReference>
<sequence>MNQNDPVPDDFTLSPAFVDALPALFFCLQHGTGGRNFAFIMNMQ</sequence>
<protein>
    <submittedName>
        <fullName evidence="1">Uncharacterized protein</fullName>
    </submittedName>
</protein>
<proteinExistence type="predicted"/>
<accession>E2ZLY9</accession>
<evidence type="ECO:0000313" key="2">
    <source>
        <dbReference type="Proteomes" id="UP000006028"/>
    </source>
</evidence>
<dbReference type="AlphaFoldDB" id="E2ZLY9"/>
<name>E2ZLY9_9FIRM</name>
<comment type="caution">
    <text evidence="1">The sequence shown here is derived from an EMBL/GenBank/DDBJ whole genome shotgun (WGS) entry which is preliminary data.</text>
</comment>
<dbReference type="BioCyc" id="FCF748224-HMP:GTSS-2133-MONOMER"/>
<organism evidence="1 2">
    <name type="scientific">Faecalibacterium cf. prausnitzii KLE1255</name>
    <dbReference type="NCBI Taxonomy" id="748224"/>
    <lineage>
        <taxon>Bacteria</taxon>
        <taxon>Bacillati</taxon>
        <taxon>Bacillota</taxon>
        <taxon>Clostridia</taxon>
        <taxon>Eubacteriales</taxon>
        <taxon>Oscillospiraceae</taxon>
        <taxon>Faecalibacterium</taxon>
    </lineage>
</organism>
<reference evidence="1 2" key="1">
    <citation type="submission" date="2010-08" db="EMBL/GenBank/DDBJ databases">
        <authorList>
            <person name="Weinstock G."/>
            <person name="Sodergren E."/>
            <person name="Clifton S."/>
            <person name="Fulton L."/>
            <person name="Fulton B."/>
            <person name="Courtney L."/>
            <person name="Fronick C."/>
            <person name="Harrison M."/>
            <person name="Strong C."/>
            <person name="Farmer C."/>
            <person name="Delahaunty K."/>
            <person name="Markovic C."/>
            <person name="Hall O."/>
            <person name="Minx P."/>
            <person name="Tomlinson C."/>
            <person name="Mitreva M."/>
            <person name="Hou S."/>
            <person name="Chen J."/>
            <person name="Wollam A."/>
            <person name="Pepin K.H."/>
            <person name="Johnson M."/>
            <person name="Bhonagiri V."/>
            <person name="Zhang X."/>
            <person name="Suruliraj S."/>
            <person name="Warren W."/>
            <person name="Chinwalla A."/>
            <person name="Mardis E.R."/>
            <person name="Wilson R.K."/>
        </authorList>
    </citation>
    <scope>NUCLEOTIDE SEQUENCE [LARGE SCALE GENOMIC DNA]</scope>
    <source>
        <strain evidence="1 2">KLE1255</strain>
    </source>
</reference>